<keyword evidence="2" id="KW-0560">Oxidoreductase</keyword>
<gene>
    <name evidence="5" type="ORF">PG2T_09725</name>
</gene>
<protein>
    <recommendedName>
        <fullName evidence="4">Ketoreductase domain-containing protein</fullName>
    </recommendedName>
</protein>
<dbReference type="InterPro" id="IPR057326">
    <property type="entry name" value="KR_dom"/>
</dbReference>
<dbReference type="RefSeq" id="WP_068804613.1">
    <property type="nucleotide sequence ID" value="NZ_CP014671.1"/>
</dbReference>
<evidence type="ECO:0000259" key="4">
    <source>
        <dbReference type="SMART" id="SM00822"/>
    </source>
</evidence>
<dbReference type="PRINTS" id="PR00081">
    <property type="entry name" value="GDHRDH"/>
</dbReference>
<reference evidence="6" key="1">
    <citation type="submission" date="2016-03" db="EMBL/GenBank/DDBJ databases">
        <title>Complete genome sequence of Solimmundus cernigliae, representing a novel lineage of polycyclic aromatic hydrocarbon degraders within the Gammaproteobacteria.</title>
        <authorList>
            <person name="Singleton D.R."/>
            <person name="Dickey A.N."/>
            <person name="Scholl E.H."/>
            <person name="Wright F.A."/>
            <person name="Aitken M.D."/>
        </authorList>
    </citation>
    <scope>NUCLEOTIDE SEQUENCE [LARGE SCALE GENOMIC DNA]</scope>
    <source>
        <strain evidence="6">TR3.2</strain>
    </source>
</reference>
<dbReference type="PANTHER" id="PTHR24321">
    <property type="entry name" value="DEHYDROGENASES, SHORT CHAIN"/>
    <property type="match status" value="1"/>
</dbReference>
<dbReference type="OrthoDB" id="9789398at2"/>
<dbReference type="AlphaFoldDB" id="A0A1B1YUN0"/>
<dbReference type="Proteomes" id="UP000092952">
    <property type="component" value="Chromosome"/>
</dbReference>
<dbReference type="CDD" id="cd05233">
    <property type="entry name" value="SDR_c"/>
    <property type="match status" value="1"/>
</dbReference>
<evidence type="ECO:0000313" key="6">
    <source>
        <dbReference type="Proteomes" id="UP000092952"/>
    </source>
</evidence>
<dbReference type="EMBL" id="CP014671">
    <property type="protein sequence ID" value="ANX04429.1"/>
    <property type="molecule type" value="Genomic_DNA"/>
</dbReference>
<dbReference type="STRING" id="1810504.PG2T_09725"/>
<evidence type="ECO:0000256" key="1">
    <source>
        <dbReference type="ARBA" id="ARBA00006484"/>
    </source>
</evidence>
<dbReference type="KEGG" id="gbi:PG2T_09725"/>
<dbReference type="PROSITE" id="PS00061">
    <property type="entry name" value="ADH_SHORT"/>
    <property type="match status" value="1"/>
</dbReference>
<dbReference type="FunFam" id="3.40.50.720:FF:000084">
    <property type="entry name" value="Short-chain dehydrogenase reductase"/>
    <property type="match status" value="1"/>
</dbReference>
<name>A0A1B1YUN0_9GAMM</name>
<dbReference type="PRINTS" id="PR00080">
    <property type="entry name" value="SDRFAMILY"/>
</dbReference>
<proteinExistence type="inferred from homology"/>
<comment type="similarity">
    <text evidence="1">Belongs to the short-chain dehydrogenases/reductases (SDR) family.</text>
</comment>
<dbReference type="Gene3D" id="3.40.50.720">
    <property type="entry name" value="NAD(P)-binding Rossmann-like Domain"/>
    <property type="match status" value="1"/>
</dbReference>
<organism evidence="5 6">
    <name type="scientific">Immundisolibacter cernigliae</name>
    <dbReference type="NCBI Taxonomy" id="1810504"/>
    <lineage>
        <taxon>Bacteria</taxon>
        <taxon>Pseudomonadati</taxon>
        <taxon>Pseudomonadota</taxon>
        <taxon>Gammaproteobacteria</taxon>
        <taxon>Immundisolibacterales</taxon>
        <taxon>Immundisolibacteraceae</taxon>
        <taxon>Immundisolibacter</taxon>
    </lineage>
</organism>
<evidence type="ECO:0000256" key="2">
    <source>
        <dbReference type="ARBA" id="ARBA00023002"/>
    </source>
</evidence>
<dbReference type="InterPro" id="IPR020904">
    <property type="entry name" value="Sc_DH/Rdtase_CS"/>
</dbReference>
<dbReference type="PANTHER" id="PTHR24321:SF8">
    <property type="entry name" value="ESTRADIOL 17-BETA-DEHYDROGENASE 8-RELATED"/>
    <property type="match status" value="1"/>
</dbReference>
<keyword evidence="3" id="KW-0520">NAD</keyword>
<dbReference type="InterPro" id="IPR036291">
    <property type="entry name" value="NAD(P)-bd_dom_sf"/>
</dbReference>
<dbReference type="GO" id="GO:0016491">
    <property type="term" value="F:oxidoreductase activity"/>
    <property type="evidence" value="ECO:0007669"/>
    <property type="project" value="UniProtKB-KW"/>
</dbReference>
<dbReference type="SUPFAM" id="SSF51735">
    <property type="entry name" value="NAD(P)-binding Rossmann-fold domains"/>
    <property type="match status" value="1"/>
</dbReference>
<sequence>MSGLLDGRVVIVTGAARGIGQAYAKALSEAGATVVAADILDCAQTLGLLGGRGLGVKVDITDMASCTAMAEATQKAHGRIDGIINNAAMFGPSAVTEGARMLPFDEITEDAWQRMMNINVTGTWHACKAVVPAMRAQGYGKIVNISSNTIQLGNPNLLHYVVSKGAVATMTRCLARELGPAGIRVNTLVPGFIQSQASLDIMRENHAEAITGAMKSICSLGREQYADDLVGTAVYLQSALSDFVSGQMISVDGGACFTGM</sequence>
<dbReference type="InParanoid" id="A0A1B1YUN0"/>
<dbReference type="Pfam" id="PF13561">
    <property type="entry name" value="adh_short_C2"/>
    <property type="match status" value="1"/>
</dbReference>
<keyword evidence="6" id="KW-1185">Reference proteome</keyword>
<accession>A0A1B1YUN0</accession>
<dbReference type="SMART" id="SM00822">
    <property type="entry name" value="PKS_KR"/>
    <property type="match status" value="1"/>
</dbReference>
<feature type="domain" description="Ketoreductase" evidence="4">
    <location>
        <begin position="8"/>
        <end position="191"/>
    </location>
</feature>
<evidence type="ECO:0000313" key="5">
    <source>
        <dbReference type="EMBL" id="ANX04429.1"/>
    </source>
</evidence>
<evidence type="ECO:0000256" key="3">
    <source>
        <dbReference type="ARBA" id="ARBA00023027"/>
    </source>
</evidence>
<dbReference type="InterPro" id="IPR002347">
    <property type="entry name" value="SDR_fam"/>
</dbReference>